<gene>
    <name evidence="2" type="ORF">TCLT_LOCUS10083</name>
</gene>
<feature type="transmembrane region" description="Helical" evidence="1">
    <location>
        <begin position="21"/>
        <end position="39"/>
    </location>
</feature>
<evidence type="ECO:0000256" key="1">
    <source>
        <dbReference type="SAM" id="Phobius"/>
    </source>
</evidence>
<dbReference type="OrthoDB" id="5869292at2759"/>
<name>A0A0N5DAA6_THECL</name>
<evidence type="ECO:0000313" key="4">
    <source>
        <dbReference type="WBParaSite" id="TCLT_0001009401-mRNA-1"/>
    </source>
</evidence>
<keyword evidence="1" id="KW-0812">Transmembrane</keyword>
<evidence type="ECO:0000313" key="3">
    <source>
        <dbReference type="Proteomes" id="UP000276776"/>
    </source>
</evidence>
<reference evidence="2 3" key="2">
    <citation type="submission" date="2018-11" db="EMBL/GenBank/DDBJ databases">
        <authorList>
            <consortium name="Pathogen Informatics"/>
        </authorList>
    </citation>
    <scope>NUCLEOTIDE SEQUENCE [LARGE SCALE GENOMIC DNA]</scope>
</reference>
<keyword evidence="1" id="KW-0472">Membrane</keyword>
<organism evidence="4">
    <name type="scientific">Thelazia callipaeda</name>
    <name type="common">Oriental eyeworm</name>
    <name type="synonym">Parasitic nematode</name>
    <dbReference type="NCBI Taxonomy" id="103827"/>
    <lineage>
        <taxon>Eukaryota</taxon>
        <taxon>Metazoa</taxon>
        <taxon>Ecdysozoa</taxon>
        <taxon>Nematoda</taxon>
        <taxon>Chromadorea</taxon>
        <taxon>Rhabditida</taxon>
        <taxon>Spirurina</taxon>
        <taxon>Spiruromorpha</taxon>
        <taxon>Thelazioidea</taxon>
        <taxon>Thelaziidae</taxon>
        <taxon>Thelazia</taxon>
    </lineage>
</organism>
<feature type="transmembrane region" description="Helical" evidence="1">
    <location>
        <begin position="45"/>
        <end position="68"/>
    </location>
</feature>
<dbReference type="Proteomes" id="UP000276776">
    <property type="component" value="Unassembled WGS sequence"/>
</dbReference>
<protein>
    <submittedName>
        <fullName evidence="4">Pecanex-like protein</fullName>
    </submittedName>
</protein>
<evidence type="ECO:0000313" key="2">
    <source>
        <dbReference type="EMBL" id="VDN07759.1"/>
    </source>
</evidence>
<dbReference type="AlphaFoldDB" id="A0A0N5DAA6"/>
<proteinExistence type="predicted"/>
<dbReference type="EMBL" id="UYYF01004969">
    <property type="protein sequence ID" value="VDN07759.1"/>
    <property type="molecule type" value="Genomic_DNA"/>
</dbReference>
<accession>A0A0N5DAA6</accession>
<keyword evidence="1" id="KW-1133">Transmembrane helix</keyword>
<keyword evidence="3" id="KW-1185">Reference proteome</keyword>
<reference evidence="4" key="1">
    <citation type="submission" date="2017-02" db="UniProtKB">
        <authorList>
            <consortium name="WormBaseParasite"/>
        </authorList>
    </citation>
    <scope>IDENTIFICATION</scope>
</reference>
<sequence>MKKAANIVPLNRSKLEQSYGCVSFCFITIGLLLTIFAVFQKDSQIGKVWLAGPTTIVVGLVLCGKVIIDWKPAMMHSQPYSDYSINRVKDEIDVVNRESLLTHPLCIMNTNCIDTTRNLSNQNCYHHHSPMPDTVNKNDMLESSTDEQNSYSASPSVLPTVTFENDGKFSCMLNPLLSSCERNKVQLNPMEESLYGAIRTREATDDYSSGIVSGRFYQGETFVLNNRNHLI</sequence>
<dbReference type="WBParaSite" id="TCLT_0001009401-mRNA-1">
    <property type="protein sequence ID" value="TCLT_0001009401-mRNA-1"/>
    <property type="gene ID" value="TCLT_0001009401"/>
</dbReference>